<dbReference type="AlphaFoldDB" id="A0A8S1ZNM7"/>
<proteinExistence type="predicted"/>
<evidence type="ECO:0000313" key="2">
    <source>
        <dbReference type="EMBL" id="CAE5963645.1"/>
    </source>
</evidence>
<evidence type="ECO:0000256" key="1">
    <source>
        <dbReference type="SAM" id="MobiDB-lite"/>
    </source>
</evidence>
<sequence length="85" mass="9692">MGISSKQKPQVSTIERNRRGDQKLNPGEQGDDVSLWRTGEENFSKKFSSKGNLRESKPRKDWFGETLASTLLRTAFSKEWKSLSS</sequence>
<organism evidence="2 3">
    <name type="scientific">Arabidopsis arenosa</name>
    <name type="common">Sand rock-cress</name>
    <name type="synonym">Cardaminopsis arenosa</name>
    <dbReference type="NCBI Taxonomy" id="38785"/>
    <lineage>
        <taxon>Eukaryota</taxon>
        <taxon>Viridiplantae</taxon>
        <taxon>Streptophyta</taxon>
        <taxon>Embryophyta</taxon>
        <taxon>Tracheophyta</taxon>
        <taxon>Spermatophyta</taxon>
        <taxon>Magnoliopsida</taxon>
        <taxon>eudicotyledons</taxon>
        <taxon>Gunneridae</taxon>
        <taxon>Pentapetalae</taxon>
        <taxon>rosids</taxon>
        <taxon>malvids</taxon>
        <taxon>Brassicales</taxon>
        <taxon>Brassicaceae</taxon>
        <taxon>Camelineae</taxon>
        <taxon>Arabidopsis</taxon>
    </lineage>
</organism>
<dbReference type="Proteomes" id="UP000682877">
    <property type="component" value="Chromosome 2"/>
</dbReference>
<accession>A0A8S1ZNM7</accession>
<evidence type="ECO:0000313" key="3">
    <source>
        <dbReference type="Proteomes" id="UP000682877"/>
    </source>
</evidence>
<keyword evidence="3" id="KW-1185">Reference proteome</keyword>
<name>A0A8S1ZNM7_ARAAE</name>
<gene>
    <name evidence="2" type="ORF">AARE701A_LOCUS5066</name>
</gene>
<feature type="region of interest" description="Disordered" evidence="1">
    <location>
        <begin position="1"/>
        <end position="36"/>
    </location>
</feature>
<dbReference type="EMBL" id="LR999452">
    <property type="protein sequence ID" value="CAE5963645.1"/>
    <property type="molecule type" value="Genomic_DNA"/>
</dbReference>
<reference evidence="2" key="1">
    <citation type="submission" date="2021-01" db="EMBL/GenBank/DDBJ databases">
        <authorList>
            <person name="Bezrukov I."/>
        </authorList>
    </citation>
    <scope>NUCLEOTIDE SEQUENCE</scope>
</reference>
<protein>
    <submittedName>
        <fullName evidence="2">Uncharacterized protein</fullName>
    </submittedName>
</protein>
<feature type="compositionally biased region" description="Polar residues" evidence="1">
    <location>
        <begin position="1"/>
        <end position="14"/>
    </location>
</feature>